<evidence type="ECO:0000313" key="8">
    <source>
        <dbReference type="Proteomes" id="UP001500540"/>
    </source>
</evidence>
<evidence type="ECO:0000256" key="6">
    <source>
        <dbReference type="SAM" id="Phobius"/>
    </source>
</evidence>
<evidence type="ECO:0000256" key="3">
    <source>
        <dbReference type="ARBA" id="ARBA00022692"/>
    </source>
</evidence>
<dbReference type="Proteomes" id="UP001500540">
    <property type="component" value="Unassembled WGS sequence"/>
</dbReference>
<dbReference type="PANTHER" id="PTHR31885:SF6">
    <property type="entry name" value="GH04784P"/>
    <property type="match status" value="1"/>
</dbReference>
<dbReference type="InterPro" id="IPR012506">
    <property type="entry name" value="TMEM86B-like"/>
</dbReference>
<evidence type="ECO:0000256" key="1">
    <source>
        <dbReference type="ARBA" id="ARBA00004141"/>
    </source>
</evidence>
<comment type="subcellular location">
    <subcellularLocation>
        <location evidence="1">Membrane</location>
        <topology evidence="1">Multi-pass membrane protein</topology>
    </subcellularLocation>
</comment>
<dbReference type="RefSeq" id="WP_344785244.1">
    <property type="nucleotide sequence ID" value="NZ_BAABAF010000014.1"/>
</dbReference>
<feature type="transmembrane region" description="Helical" evidence="6">
    <location>
        <begin position="99"/>
        <end position="117"/>
    </location>
</feature>
<dbReference type="PANTHER" id="PTHR31885">
    <property type="entry name" value="GH04784P"/>
    <property type="match status" value="1"/>
</dbReference>
<evidence type="ECO:0008006" key="9">
    <source>
        <dbReference type="Google" id="ProtNLM"/>
    </source>
</evidence>
<evidence type="ECO:0000256" key="2">
    <source>
        <dbReference type="ARBA" id="ARBA00007375"/>
    </source>
</evidence>
<name>A0ABP7GZX7_9MICO</name>
<comment type="similarity">
    <text evidence="2">Belongs to the TMEM86 family.</text>
</comment>
<evidence type="ECO:0000313" key="7">
    <source>
        <dbReference type="EMBL" id="GAA3777389.1"/>
    </source>
</evidence>
<feature type="transmembrane region" description="Helical" evidence="6">
    <location>
        <begin position="21"/>
        <end position="42"/>
    </location>
</feature>
<feature type="transmembrane region" description="Helical" evidence="6">
    <location>
        <begin position="124"/>
        <end position="143"/>
    </location>
</feature>
<keyword evidence="3 6" id="KW-0812">Transmembrane</keyword>
<feature type="transmembrane region" description="Helical" evidence="6">
    <location>
        <begin position="175"/>
        <end position="193"/>
    </location>
</feature>
<reference evidence="8" key="1">
    <citation type="journal article" date="2019" name="Int. J. Syst. Evol. Microbiol.">
        <title>The Global Catalogue of Microorganisms (GCM) 10K type strain sequencing project: providing services to taxonomists for standard genome sequencing and annotation.</title>
        <authorList>
            <consortium name="The Broad Institute Genomics Platform"/>
            <consortium name="The Broad Institute Genome Sequencing Center for Infectious Disease"/>
            <person name="Wu L."/>
            <person name="Ma J."/>
        </authorList>
    </citation>
    <scope>NUCLEOTIDE SEQUENCE [LARGE SCALE GENOMIC DNA]</scope>
    <source>
        <strain evidence="8">JCM 16950</strain>
    </source>
</reference>
<feature type="transmembrane region" description="Helical" evidence="6">
    <location>
        <begin position="205"/>
        <end position="225"/>
    </location>
</feature>
<feature type="transmembrane region" description="Helical" evidence="6">
    <location>
        <begin position="72"/>
        <end position="93"/>
    </location>
</feature>
<accession>A0ABP7GZX7</accession>
<gene>
    <name evidence="7" type="ORF">GCM10022240_30950</name>
</gene>
<organism evidence="7 8">
    <name type="scientific">Microbacterium kribbense</name>
    <dbReference type="NCBI Taxonomy" id="433645"/>
    <lineage>
        <taxon>Bacteria</taxon>
        <taxon>Bacillati</taxon>
        <taxon>Actinomycetota</taxon>
        <taxon>Actinomycetes</taxon>
        <taxon>Micrococcales</taxon>
        <taxon>Microbacteriaceae</taxon>
        <taxon>Microbacterium</taxon>
    </lineage>
</organism>
<keyword evidence="4 6" id="KW-1133">Transmembrane helix</keyword>
<comment type="caution">
    <text evidence="7">The sequence shown here is derived from an EMBL/GenBank/DDBJ whole genome shotgun (WGS) entry which is preliminary data.</text>
</comment>
<dbReference type="Pfam" id="PF07947">
    <property type="entry name" value="YhhN"/>
    <property type="match status" value="1"/>
</dbReference>
<sequence>MTADMDAATGMRRPRVARWAALPFILVAVLHVVALAVPWPAVAAPTKLLLMPLLAFAVLAGAAGVRASAPLALLLLAIGFSWLGDGAGTFVPFLPTLPMMLAFFGIAHLCYILLFARHVRRRRFGWWAVLLLAWWVGMVLVLAPHTGALLVAVAIYGLLLGATTAFALRCSPTVAVGAVLFLASDTLLAFRLFLPDAMPDWTSPLVMATYAAGQGLIAAGVLASLRRREA</sequence>
<evidence type="ECO:0000256" key="5">
    <source>
        <dbReference type="ARBA" id="ARBA00023136"/>
    </source>
</evidence>
<feature type="transmembrane region" description="Helical" evidence="6">
    <location>
        <begin position="48"/>
        <end position="65"/>
    </location>
</feature>
<protein>
    <recommendedName>
        <fullName evidence="9">YhhN-like protein</fullName>
    </recommendedName>
</protein>
<keyword evidence="5 6" id="KW-0472">Membrane</keyword>
<feature type="transmembrane region" description="Helical" evidence="6">
    <location>
        <begin position="149"/>
        <end position="168"/>
    </location>
</feature>
<evidence type="ECO:0000256" key="4">
    <source>
        <dbReference type="ARBA" id="ARBA00022989"/>
    </source>
</evidence>
<proteinExistence type="inferred from homology"/>
<keyword evidence="8" id="KW-1185">Reference proteome</keyword>
<dbReference type="EMBL" id="BAABAF010000014">
    <property type="protein sequence ID" value="GAA3777389.1"/>
    <property type="molecule type" value="Genomic_DNA"/>
</dbReference>